<keyword evidence="13" id="KW-1185">Reference proteome</keyword>
<evidence type="ECO:0000259" key="11">
    <source>
        <dbReference type="PROSITE" id="PS50157"/>
    </source>
</evidence>
<accession>A0A3B4A2A0</accession>
<evidence type="ECO:0000313" key="13">
    <source>
        <dbReference type="Proteomes" id="UP000261520"/>
    </source>
</evidence>
<feature type="domain" description="C2H2-type" evidence="11">
    <location>
        <begin position="54"/>
        <end position="81"/>
    </location>
</feature>
<dbReference type="GO" id="GO:0003700">
    <property type="term" value="F:DNA-binding transcription factor activity"/>
    <property type="evidence" value="ECO:0007669"/>
    <property type="project" value="TreeGrafter"/>
</dbReference>
<comment type="subcellular location">
    <subcellularLocation>
        <location evidence="1">Nucleus</location>
    </subcellularLocation>
</comment>
<keyword evidence="9" id="KW-0539">Nucleus</keyword>
<proteinExistence type="predicted"/>
<keyword evidence="7" id="KW-0238">DNA-binding</keyword>
<dbReference type="Gene3D" id="3.30.160.60">
    <property type="entry name" value="Classic Zinc Finger"/>
    <property type="match status" value="6"/>
</dbReference>
<dbReference type="PROSITE" id="PS50157">
    <property type="entry name" value="ZINC_FINGER_C2H2_2"/>
    <property type="match status" value="5"/>
</dbReference>
<keyword evidence="4 10" id="KW-0863">Zinc-finger</keyword>
<organism evidence="12 13">
    <name type="scientific">Periophthalmus magnuspinnatus</name>
    <dbReference type="NCBI Taxonomy" id="409849"/>
    <lineage>
        <taxon>Eukaryota</taxon>
        <taxon>Metazoa</taxon>
        <taxon>Chordata</taxon>
        <taxon>Craniata</taxon>
        <taxon>Vertebrata</taxon>
        <taxon>Euteleostomi</taxon>
        <taxon>Actinopterygii</taxon>
        <taxon>Neopterygii</taxon>
        <taxon>Teleostei</taxon>
        <taxon>Neoteleostei</taxon>
        <taxon>Acanthomorphata</taxon>
        <taxon>Gobiaria</taxon>
        <taxon>Gobiiformes</taxon>
        <taxon>Gobioidei</taxon>
        <taxon>Gobiidae</taxon>
        <taxon>Oxudercinae</taxon>
        <taxon>Periophthalmus</taxon>
    </lineage>
</organism>
<sequence>GLGPGRSGLHGAQQYKTLKCFCLPGSDNLRHHLRIMHPNGPAPRVKLRPPPITWLCHTCGKTFTHRSRLKTHEQIHTGIKPCQCPLCPKAYMSFSCKSLLSLHLQKHTGERPHLCHLCGRKFSRKQQLQSSGACALAPARPCSFPCSVCGRSFRFPSLLSAHMTVHSDERPFTCDLCPRSFRRVSHLKRHVEGVHPDGRPRPTHICPICGTDQKFRSKLERHLLVHSGERPYSCDR</sequence>
<feature type="domain" description="C2H2-type" evidence="11">
    <location>
        <begin position="85"/>
        <end position="112"/>
    </location>
</feature>
<dbReference type="InterPro" id="IPR036236">
    <property type="entry name" value="Znf_C2H2_sf"/>
</dbReference>
<evidence type="ECO:0000256" key="2">
    <source>
        <dbReference type="ARBA" id="ARBA00022723"/>
    </source>
</evidence>
<dbReference type="Proteomes" id="UP000261520">
    <property type="component" value="Unplaced"/>
</dbReference>
<dbReference type="Pfam" id="PF00096">
    <property type="entry name" value="zf-C2H2"/>
    <property type="match status" value="3"/>
</dbReference>
<dbReference type="GO" id="GO:0000978">
    <property type="term" value="F:RNA polymerase II cis-regulatory region sequence-specific DNA binding"/>
    <property type="evidence" value="ECO:0007669"/>
    <property type="project" value="TreeGrafter"/>
</dbReference>
<dbReference type="PROSITE" id="PS00028">
    <property type="entry name" value="ZINC_FINGER_C2H2_1"/>
    <property type="match status" value="3"/>
</dbReference>
<dbReference type="GO" id="GO:0008270">
    <property type="term" value="F:zinc ion binding"/>
    <property type="evidence" value="ECO:0007669"/>
    <property type="project" value="UniProtKB-KW"/>
</dbReference>
<keyword evidence="6" id="KW-0805">Transcription regulation</keyword>
<dbReference type="PANTHER" id="PTHR24390">
    <property type="entry name" value="ZINC FINGER PROTEIN"/>
    <property type="match status" value="1"/>
</dbReference>
<dbReference type="FunFam" id="3.30.160.60:FF:000340">
    <property type="entry name" value="zinc finger protein 473 isoform X1"/>
    <property type="match status" value="1"/>
</dbReference>
<dbReference type="Ensembl" id="ENSPMGT00000011328.1">
    <property type="protein sequence ID" value="ENSPMGP00000010621.1"/>
    <property type="gene ID" value="ENSPMGG00000008802.1"/>
</dbReference>
<dbReference type="SUPFAM" id="SSF57667">
    <property type="entry name" value="beta-beta-alpha zinc fingers"/>
    <property type="match status" value="4"/>
</dbReference>
<dbReference type="GO" id="GO:0005634">
    <property type="term" value="C:nucleus"/>
    <property type="evidence" value="ECO:0007669"/>
    <property type="project" value="UniProtKB-SubCell"/>
</dbReference>
<evidence type="ECO:0000256" key="7">
    <source>
        <dbReference type="ARBA" id="ARBA00023125"/>
    </source>
</evidence>
<keyword evidence="3" id="KW-0677">Repeat</keyword>
<dbReference type="FunFam" id="3.30.160.60:FF:001049">
    <property type="entry name" value="zinc finger protein 319"/>
    <property type="match status" value="1"/>
</dbReference>
<dbReference type="FunFam" id="3.30.160.60:FF:000325">
    <property type="entry name" value="ZFP90 zinc finger protein"/>
    <property type="match status" value="1"/>
</dbReference>
<evidence type="ECO:0000256" key="10">
    <source>
        <dbReference type="PROSITE-ProRule" id="PRU00042"/>
    </source>
</evidence>
<reference evidence="12" key="1">
    <citation type="submission" date="2025-08" db="UniProtKB">
        <authorList>
            <consortium name="Ensembl"/>
        </authorList>
    </citation>
    <scope>IDENTIFICATION</scope>
</reference>
<evidence type="ECO:0000256" key="5">
    <source>
        <dbReference type="ARBA" id="ARBA00022833"/>
    </source>
</evidence>
<evidence type="ECO:0000256" key="6">
    <source>
        <dbReference type="ARBA" id="ARBA00023015"/>
    </source>
</evidence>
<evidence type="ECO:0000256" key="9">
    <source>
        <dbReference type="ARBA" id="ARBA00023242"/>
    </source>
</evidence>
<dbReference type="PANTHER" id="PTHR24390:SF256">
    <property type="entry name" value="ZINC FINGER PROTEIN 711"/>
    <property type="match status" value="1"/>
</dbReference>
<reference evidence="12" key="2">
    <citation type="submission" date="2025-09" db="UniProtKB">
        <authorList>
            <consortium name="Ensembl"/>
        </authorList>
    </citation>
    <scope>IDENTIFICATION</scope>
</reference>
<feature type="domain" description="C2H2-type" evidence="11">
    <location>
        <begin position="204"/>
        <end position="231"/>
    </location>
</feature>
<keyword evidence="2" id="KW-0479">Metal-binding</keyword>
<dbReference type="AlphaFoldDB" id="A0A3B4A2A0"/>
<dbReference type="SMART" id="SM00355">
    <property type="entry name" value="ZnF_C2H2"/>
    <property type="match status" value="5"/>
</dbReference>
<dbReference type="GO" id="GO:0006357">
    <property type="term" value="P:regulation of transcription by RNA polymerase II"/>
    <property type="evidence" value="ECO:0007669"/>
    <property type="project" value="TreeGrafter"/>
</dbReference>
<keyword evidence="8" id="KW-0804">Transcription</keyword>
<keyword evidence="5" id="KW-0862">Zinc</keyword>
<dbReference type="STRING" id="409849.ENSPMGP00000010621"/>
<dbReference type="FunFam" id="3.30.160.60:FF:000446">
    <property type="entry name" value="Zinc finger protein"/>
    <property type="match status" value="1"/>
</dbReference>
<protein>
    <recommendedName>
        <fullName evidence="11">C2H2-type domain-containing protein</fullName>
    </recommendedName>
</protein>
<dbReference type="InterPro" id="IPR013087">
    <property type="entry name" value="Znf_C2H2_type"/>
</dbReference>
<evidence type="ECO:0000256" key="8">
    <source>
        <dbReference type="ARBA" id="ARBA00023163"/>
    </source>
</evidence>
<feature type="domain" description="C2H2-type" evidence="11">
    <location>
        <begin position="172"/>
        <end position="200"/>
    </location>
</feature>
<evidence type="ECO:0000256" key="4">
    <source>
        <dbReference type="ARBA" id="ARBA00022771"/>
    </source>
</evidence>
<name>A0A3B4A2A0_9GOBI</name>
<evidence type="ECO:0000256" key="3">
    <source>
        <dbReference type="ARBA" id="ARBA00022737"/>
    </source>
</evidence>
<evidence type="ECO:0000313" key="12">
    <source>
        <dbReference type="Ensembl" id="ENSPMGP00000010621.1"/>
    </source>
</evidence>
<evidence type="ECO:0000256" key="1">
    <source>
        <dbReference type="ARBA" id="ARBA00004123"/>
    </source>
</evidence>
<feature type="domain" description="C2H2-type" evidence="11">
    <location>
        <begin position="144"/>
        <end position="171"/>
    </location>
</feature>